<evidence type="ECO:0000313" key="3">
    <source>
        <dbReference type="Proteomes" id="UP000053669"/>
    </source>
</evidence>
<evidence type="ECO:0000256" key="1">
    <source>
        <dbReference type="SAM" id="Phobius"/>
    </source>
</evidence>
<keyword evidence="1" id="KW-0812">Transmembrane</keyword>
<proteinExistence type="predicted"/>
<feature type="transmembrane region" description="Helical" evidence="1">
    <location>
        <begin position="6"/>
        <end position="26"/>
    </location>
</feature>
<dbReference type="EMBL" id="LMWU01000039">
    <property type="protein sequence ID" value="KUN62228.1"/>
    <property type="molecule type" value="Genomic_DNA"/>
</dbReference>
<comment type="caution">
    <text evidence="2">The sequence shown here is derived from an EMBL/GenBank/DDBJ whole genome shotgun (WGS) entry which is preliminary data.</text>
</comment>
<dbReference type="RefSeq" id="WP_059209128.1">
    <property type="nucleotide sequence ID" value="NZ_CP107731.1"/>
</dbReference>
<keyword evidence="1" id="KW-1133">Transmembrane helix</keyword>
<name>A0A101P662_9ACTN</name>
<evidence type="ECO:0000313" key="2">
    <source>
        <dbReference type="EMBL" id="KUN62228.1"/>
    </source>
</evidence>
<dbReference type="STRING" id="58343.AQJ46_33530"/>
<organism evidence="2 3">
    <name type="scientific">Streptomyces canus</name>
    <dbReference type="NCBI Taxonomy" id="58343"/>
    <lineage>
        <taxon>Bacteria</taxon>
        <taxon>Bacillati</taxon>
        <taxon>Actinomycetota</taxon>
        <taxon>Actinomycetes</taxon>
        <taxon>Kitasatosporales</taxon>
        <taxon>Streptomycetaceae</taxon>
        <taxon>Streptomyces</taxon>
        <taxon>Streptomyces aurantiacus group</taxon>
    </lineage>
</organism>
<protein>
    <submittedName>
        <fullName evidence="2">Uncharacterized protein</fullName>
    </submittedName>
</protein>
<reference evidence="2 3" key="1">
    <citation type="submission" date="2015-10" db="EMBL/GenBank/DDBJ databases">
        <title>Draft genome sequence of Streptomyces canus DSM 40017, type strain for the species Streptomyces canus.</title>
        <authorList>
            <person name="Ruckert C."/>
            <person name="Winkler A."/>
            <person name="Kalinowski J."/>
            <person name="Kampfer P."/>
            <person name="Glaeser S."/>
        </authorList>
    </citation>
    <scope>NUCLEOTIDE SEQUENCE [LARGE SCALE GENOMIC DNA]</scope>
    <source>
        <strain evidence="2 3">DSM 40017</strain>
    </source>
</reference>
<dbReference type="Proteomes" id="UP000053669">
    <property type="component" value="Unassembled WGS sequence"/>
</dbReference>
<feature type="transmembrane region" description="Helical" evidence="1">
    <location>
        <begin position="38"/>
        <end position="60"/>
    </location>
</feature>
<accession>A0A101RV39</accession>
<keyword evidence="1" id="KW-0472">Membrane</keyword>
<accession>A0A101P662</accession>
<gene>
    <name evidence="2" type="ORF">AQJ46_33530</name>
</gene>
<dbReference type="AlphaFoldDB" id="A0A101P662"/>
<sequence length="65" mass="6723">MESGPAIFAGMVFALFGGGLLVWTAARVRHREPVAHGVSPVASATVATLAALITLALAAWCFTRL</sequence>